<feature type="transmembrane region" description="Helical" evidence="2">
    <location>
        <begin position="20"/>
        <end position="38"/>
    </location>
</feature>
<keyword evidence="4" id="KW-1185">Reference proteome</keyword>
<comment type="caution">
    <text evidence="3">The sequence shown here is derived from an EMBL/GenBank/DDBJ whole genome shotgun (WGS) entry which is preliminary data.</text>
</comment>
<keyword evidence="2" id="KW-0812">Transmembrane</keyword>
<dbReference type="STRING" id="1352936.M878_15310"/>
<evidence type="ECO:0000256" key="2">
    <source>
        <dbReference type="SAM" id="Phobius"/>
    </source>
</evidence>
<feature type="compositionally biased region" description="Low complexity" evidence="1">
    <location>
        <begin position="104"/>
        <end position="118"/>
    </location>
</feature>
<keyword evidence="2" id="KW-0472">Membrane</keyword>
<dbReference type="PATRIC" id="fig|1352936.5.peg.3220"/>
<dbReference type="HOGENOM" id="CLU_1277031_0_0_11"/>
<evidence type="ECO:0000256" key="1">
    <source>
        <dbReference type="SAM" id="MobiDB-lite"/>
    </source>
</evidence>
<dbReference type="Proteomes" id="UP000017984">
    <property type="component" value="Chromosome"/>
</dbReference>
<protein>
    <submittedName>
        <fullName evidence="3">Uncharacterized protein</fullName>
    </submittedName>
</protein>
<evidence type="ECO:0000313" key="4">
    <source>
        <dbReference type="Proteomes" id="UP000017984"/>
    </source>
</evidence>
<accession>V6KLJ6</accession>
<name>V6KLJ6_STRRC</name>
<dbReference type="OrthoDB" id="4337778at2"/>
<sequence length="211" mass="21570">MNHTYRPLSLLPAAGQERTYALIIAGVPLLLILLTCFLPRLASDSGGSASTAVDGQGGYSYQPPSYEPSLQPSYDPSSTAPVTPDFSTAPTSGTDATTGLSPSPAGTGDTTGTAGADDPGATVTKYFAAINSRDFQTAWDLGGKNLDSSYSAFVSGFEGTERDDFTVGSVDGTTVSVSLVATQTDGTHKSYSGRYTVVDGVITDASLTPAG</sequence>
<evidence type="ECO:0000313" key="3">
    <source>
        <dbReference type="EMBL" id="EST32301.1"/>
    </source>
</evidence>
<keyword evidence="2" id="KW-1133">Transmembrane helix</keyword>
<dbReference type="AlphaFoldDB" id="V6KLJ6"/>
<gene>
    <name evidence="3" type="ORF">M878_15310</name>
</gene>
<feature type="compositionally biased region" description="Polar residues" evidence="1">
    <location>
        <begin position="68"/>
        <end position="101"/>
    </location>
</feature>
<feature type="region of interest" description="Disordered" evidence="1">
    <location>
        <begin position="47"/>
        <end position="118"/>
    </location>
</feature>
<organism evidence="3 4">
    <name type="scientific">Streptomyces roseochromogenus subsp. oscitans DS 12.976</name>
    <dbReference type="NCBI Taxonomy" id="1352936"/>
    <lineage>
        <taxon>Bacteria</taxon>
        <taxon>Bacillati</taxon>
        <taxon>Actinomycetota</taxon>
        <taxon>Actinomycetes</taxon>
        <taxon>Kitasatosporales</taxon>
        <taxon>Streptomycetaceae</taxon>
        <taxon>Streptomyces</taxon>
    </lineage>
</organism>
<reference evidence="3 4" key="1">
    <citation type="journal article" date="2014" name="Genome Announc.">
        <title>Draft Genome Sequence of Streptomyces roseochromogenes subsp. oscitans DS 12.976, Producer of the Aminocoumarin Antibiotic Clorobiocin.</title>
        <authorList>
            <person name="Ruckert C."/>
            <person name="Kalinowski J."/>
            <person name="Heide L."/>
            <person name="Apel A.K."/>
        </authorList>
    </citation>
    <scope>NUCLEOTIDE SEQUENCE [LARGE SCALE GENOMIC DNA]</scope>
    <source>
        <strain evidence="3 4">DS 12.976</strain>
    </source>
</reference>
<dbReference type="RefSeq" id="WP_023547046.1">
    <property type="nucleotide sequence ID" value="NZ_CM002285.1"/>
</dbReference>
<proteinExistence type="predicted"/>
<dbReference type="EMBL" id="AWQX01000131">
    <property type="protein sequence ID" value="EST32301.1"/>
    <property type="molecule type" value="Genomic_DNA"/>
</dbReference>